<accession>A0A0C3FQK3</accession>
<dbReference type="AlphaFoldDB" id="A0A0C3FQK3"/>
<protein>
    <recommendedName>
        <fullName evidence="5">Mid2 domain-containing protein</fullName>
    </recommendedName>
</protein>
<reference evidence="3 4" key="1">
    <citation type="submission" date="2014-04" db="EMBL/GenBank/DDBJ databases">
        <authorList>
            <consortium name="DOE Joint Genome Institute"/>
            <person name="Kuo A."/>
            <person name="Tarkka M."/>
            <person name="Buscot F."/>
            <person name="Kohler A."/>
            <person name="Nagy L.G."/>
            <person name="Floudas D."/>
            <person name="Copeland A."/>
            <person name="Barry K.W."/>
            <person name="Cichocki N."/>
            <person name="Veneault-Fourrey C."/>
            <person name="LaButti K."/>
            <person name="Lindquist E.A."/>
            <person name="Lipzen A."/>
            <person name="Lundell T."/>
            <person name="Morin E."/>
            <person name="Murat C."/>
            <person name="Sun H."/>
            <person name="Tunlid A."/>
            <person name="Henrissat B."/>
            <person name="Grigoriev I.V."/>
            <person name="Hibbett D.S."/>
            <person name="Martin F."/>
            <person name="Nordberg H.P."/>
            <person name="Cantor M.N."/>
            <person name="Hua S.X."/>
        </authorList>
    </citation>
    <scope>NUCLEOTIDE SEQUENCE [LARGE SCALE GENOMIC DNA]</scope>
    <source>
        <strain evidence="3 4">F 1598</strain>
    </source>
</reference>
<keyword evidence="4" id="KW-1185">Reference proteome</keyword>
<evidence type="ECO:0000313" key="3">
    <source>
        <dbReference type="EMBL" id="KIM81441.1"/>
    </source>
</evidence>
<feature type="region of interest" description="Disordered" evidence="1">
    <location>
        <begin position="53"/>
        <end position="108"/>
    </location>
</feature>
<dbReference type="HOGENOM" id="CLU_2197935_0_0_1"/>
<name>A0A0C3FQK3_PILCF</name>
<keyword evidence="2" id="KW-1133">Transmembrane helix</keyword>
<dbReference type="InParanoid" id="A0A0C3FQK3"/>
<evidence type="ECO:0000256" key="2">
    <source>
        <dbReference type="SAM" id="Phobius"/>
    </source>
</evidence>
<evidence type="ECO:0008006" key="5">
    <source>
        <dbReference type="Google" id="ProtNLM"/>
    </source>
</evidence>
<sequence length="108" mass="11212">MTAPATNTAGQSGGGISESDKISLGVGIGIGFPSFVVALLSAWLVLRSVKRRKNPVRKREVAEVADEGDVTTLSTSSSARVEVDGTRMSTDGSSPRHQEIAEKPAQSG</sequence>
<dbReference type="Proteomes" id="UP000054166">
    <property type="component" value="Unassembled WGS sequence"/>
</dbReference>
<keyword evidence="2" id="KW-0812">Transmembrane</keyword>
<keyword evidence="2" id="KW-0472">Membrane</keyword>
<dbReference type="OrthoDB" id="5430958at2759"/>
<feature type="transmembrane region" description="Helical" evidence="2">
    <location>
        <begin position="22"/>
        <end position="46"/>
    </location>
</feature>
<proteinExistence type="predicted"/>
<reference evidence="4" key="2">
    <citation type="submission" date="2015-01" db="EMBL/GenBank/DDBJ databases">
        <title>Evolutionary Origins and Diversification of the Mycorrhizal Mutualists.</title>
        <authorList>
            <consortium name="DOE Joint Genome Institute"/>
            <consortium name="Mycorrhizal Genomics Consortium"/>
            <person name="Kohler A."/>
            <person name="Kuo A."/>
            <person name="Nagy L.G."/>
            <person name="Floudas D."/>
            <person name="Copeland A."/>
            <person name="Barry K.W."/>
            <person name="Cichocki N."/>
            <person name="Veneault-Fourrey C."/>
            <person name="LaButti K."/>
            <person name="Lindquist E.A."/>
            <person name="Lipzen A."/>
            <person name="Lundell T."/>
            <person name="Morin E."/>
            <person name="Murat C."/>
            <person name="Riley R."/>
            <person name="Ohm R."/>
            <person name="Sun H."/>
            <person name="Tunlid A."/>
            <person name="Henrissat B."/>
            <person name="Grigoriev I.V."/>
            <person name="Hibbett D.S."/>
            <person name="Martin F."/>
        </authorList>
    </citation>
    <scope>NUCLEOTIDE SEQUENCE [LARGE SCALE GENOMIC DNA]</scope>
    <source>
        <strain evidence="4">F 1598</strain>
    </source>
</reference>
<evidence type="ECO:0000256" key="1">
    <source>
        <dbReference type="SAM" id="MobiDB-lite"/>
    </source>
</evidence>
<organism evidence="3 4">
    <name type="scientific">Piloderma croceum (strain F 1598)</name>
    <dbReference type="NCBI Taxonomy" id="765440"/>
    <lineage>
        <taxon>Eukaryota</taxon>
        <taxon>Fungi</taxon>
        <taxon>Dikarya</taxon>
        <taxon>Basidiomycota</taxon>
        <taxon>Agaricomycotina</taxon>
        <taxon>Agaricomycetes</taxon>
        <taxon>Agaricomycetidae</taxon>
        <taxon>Atheliales</taxon>
        <taxon>Atheliaceae</taxon>
        <taxon>Piloderma</taxon>
    </lineage>
</organism>
<evidence type="ECO:0000313" key="4">
    <source>
        <dbReference type="Proteomes" id="UP000054166"/>
    </source>
</evidence>
<gene>
    <name evidence="3" type="ORF">PILCRDRAFT_501854</name>
</gene>
<dbReference type="EMBL" id="KN832999">
    <property type="protein sequence ID" value="KIM81441.1"/>
    <property type="molecule type" value="Genomic_DNA"/>
</dbReference>